<dbReference type="OrthoDB" id="508245at2"/>
<keyword evidence="6" id="KW-1185">Reference proteome</keyword>
<evidence type="ECO:0000256" key="1">
    <source>
        <dbReference type="ARBA" id="ARBA00022448"/>
    </source>
</evidence>
<keyword evidence="1" id="KW-0813">Transport</keyword>
<dbReference type="InterPro" id="IPR015855">
    <property type="entry name" value="ABC_transpr_MalK-like"/>
</dbReference>
<dbReference type="InterPro" id="IPR003593">
    <property type="entry name" value="AAA+_ATPase"/>
</dbReference>
<name>A0A1J0A9T8_9CYAN</name>
<dbReference type="InterPro" id="IPR027417">
    <property type="entry name" value="P-loop_NTPase"/>
</dbReference>
<dbReference type="InterPro" id="IPR013611">
    <property type="entry name" value="Transp-assoc_OB_typ2"/>
</dbReference>
<feature type="domain" description="ABC transporter" evidence="4">
    <location>
        <begin position="4"/>
        <end position="234"/>
    </location>
</feature>
<dbReference type="InterPro" id="IPR047641">
    <property type="entry name" value="ABC_transpr_MalK/UgpC-like"/>
</dbReference>
<dbReference type="Pfam" id="PF08402">
    <property type="entry name" value="TOBE_2"/>
    <property type="match status" value="1"/>
</dbReference>
<evidence type="ECO:0000313" key="5">
    <source>
        <dbReference type="EMBL" id="APB32704.1"/>
    </source>
</evidence>
<keyword evidence="2" id="KW-0547">Nucleotide-binding</keyword>
<evidence type="ECO:0000313" key="6">
    <source>
        <dbReference type="Proteomes" id="UP000180235"/>
    </source>
</evidence>
<dbReference type="Gene3D" id="2.40.50.100">
    <property type="match status" value="1"/>
</dbReference>
<dbReference type="SUPFAM" id="SSF50331">
    <property type="entry name" value="MOP-like"/>
    <property type="match status" value="1"/>
</dbReference>
<dbReference type="STRING" id="1188229.GlitD10_0393"/>
<dbReference type="KEGG" id="glt:GlitD10_0393"/>
<dbReference type="Proteomes" id="UP000180235">
    <property type="component" value="Chromosome"/>
</dbReference>
<evidence type="ECO:0000256" key="2">
    <source>
        <dbReference type="ARBA" id="ARBA00022741"/>
    </source>
</evidence>
<organism evidence="5 6">
    <name type="scientific">Gloeomargarita lithophora Alchichica-D10</name>
    <dbReference type="NCBI Taxonomy" id="1188229"/>
    <lineage>
        <taxon>Bacteria</taxon>
        <taxon>Bacillati</taxon>
        <taxon>Cyanobacteriota</taxon>
        <taxon>Cyanophyceae</taxon>
        <taxon>Gloeomargaritales</taxon>
        <taxon>Gloeomargaritaceae</taxon>
        <taxon>Gloeomargarita</taxon>
    </lineage>
</organism>
<dbReference type="PANTHER" id="PTHR43875:SF1">
    <property type="entry name" value="OSMOPROTECTIVE COMPOUNDS UPTAKE ATP-BINDING PROTEIN GGTA"/>
    <property type="match status" value="1"/>
</dbReference>
<dbReference type="Gene3D" id="2.40.50.140">
    <property type="entry name" value="Nucleic acid-binding proteins"/>
    <property type="match status" value="1"/>
</dbReference>
<dbReference type="PROSITE" id="PS50893">
    <property type="entry name" value="ABC_TRANSPORTER_2"/>
    <property type="match status" value="1"/>
</dbReference>
<dbReference type="Gene3D" id="3.40.50.300">
    <property type="entry name" value="P-loop containing nucleotide triphosphate hydrolases"/>
    <property type="match status" value="1"/>
</dbReference>
<gene>
    <name evidence="5" type="ORF">GlitD10_0393</name>
</gene>
<evidence type="ECO:0000259" key="4">
    <source>
        <dbReference type="PROSITE" id="PS50893"/>
    </source>
</evidence>
<protein>
    <submittedName>
        <fullName evidence="5">ABC transporter-like protein</fullName>
    </submittedName>
</protein>
<dbReference type="FunFam" id="3.40.50.300:FF:000042">
    <property type="entry name" value="Maltose/maltodextrin ABC transporter, ATP-binding protein"/>
    <property type="match status" value="1"/>
</dbReference>
<dbReference type="CDD" id="cd03301">
    <property type="entry name" value="ABC_MalK_N"/>
    <property type="match status" value="1"/>
</dbReference>
<dbReference type="GO" id="GO:0005524">
    <property type="term" value="F:ATP binding"/>
    <property type="evidence" value="ECO:0007669"/>
    <property type="project" value="UniProtKB-KW"/>
</dbReference>
<dbReference type="SUPFAM" id="SSF52540">
    <property type="entry name" value="P-loop containing nucleoside triphosphate hydrolases"/>
    <property type="match status" value="1"/>
</dbReference>
<dbReference type="Pfam" id="PF00005">
    <property type="entry name" value="ABC_tran"/>
    <property type="match status" value="1"/>
</dbReference>
<dbReference type="SMART" id="SM00382">
    <property type="entry name" value="AAA"/>
    <property type="match status" value="1"/>
</dbReference>
<keyword evidence="3" id="KW-0067">ATP-binding</keyword>
<dbReference type="PANTHER" id="PTHR43875">
    <property type="entry name" value="MALTODEXTRIN IMPORT ATP-BINDING PROTEIN MSMX"/>
    <property type="match status" value="1"/>
</dbReference>
<reference evidence="5 6" key="1">
    <citation type="submission" date="2016-10" db="EMBL/GenBank/DDBJ databases">
        <title>Description of Gloeomargarita lithophora gen. nov., sp. nov., a thylakoid-bearing basal-branching cyanobacterium with intracellular carbonates, and proposal for Gloeomargaritales ord. nov.</title>
        <authorList>
            <person name="Moreira D."/>
            <person name="Tavera R."/>
            <person name="Benzerara K."/>
            <person name="Skouri-Panet F."/>
            <person name="Couradeau E."/>
            <person name="Gerard E."/>
            <person name="Loussert C."/>
            <person name="Novelo E."/>
            <person name="Zivanovic Y."/>
            <person name="Lopez-Garcia P."/>
        </authorList>
    </citation>
    <scope>NUCLEOTIDE SEQUENCE [LARGE SCALE GENOMIC DNA]</scope>
    <source>
        <strain evidence="5 6">D10</strain>
    </source>
</reference>
<dbReference type="RefSeq" id="WP_071453395.1">
    <property type="nucleotide sequence ID" value="NZ_CP017675.1"/>
</dbReference>
<dbReference type="InterPro" id="IPR008995">
    <property type="entry name" value="Mo/tungstate-bd_C_term_dom"/>
</dbReference>
<evidence type="ECO:0000256" key="3">
    <source>
        <dbReference type="ARBA" id="ARBA00022840"/>
    </source>
</evidence>
<dbReference type="InterPro" id="IPR003439">
    <property type="entry name" value="ABC_transporter-like_ATP-bd"/>
</dbReference>
<dbReference type="GO" id="GO:0008643">
    <property type="term" value="P:carbohydrate transport"/>
    <property type="evidence" value="ECO:0007669"/>
    <property type="project" value="InterPro"/>
</dbReference>
<accession>A0A1J0A9T8</accession>
<dbReference type="AlphaFoldDB" id="A0A1J0A9T8"/>
<dbReference type="PROSITE" id="PS00211">
    <property type="entry name" value="ABC_TRANSPORTER_1"/>
    <property type="match status" value="1"/>
</dbReference>
<dbReference type="GO" id="GO:0016887">
    <property type="term" value="F:ATP hydrolysis activity"/>
    <property type="evidence" value="ECO:0007669"/>
    <property type="project" value="InterPro"/>
</dbReference>
<proteinExistence type="predicted"/>
<dbReference type="EMBL" id="CP017675">
    <property type="protein sequence ID" value="APB32704.1"/>
    <property type="molecule type" value="Genomic_DNA"/>
</dbReference>
<sequence length="340" mass="37668">MAGVILEQVTQRFGRHLAVADVSLRIPNGEFWVLMGPSGCGKSTILRTVAGLMPVQQGRVFLGERCVNQVSARERDVAMVFQNYALYPHLSVAENLAFGLKMRGVGSAVRQQRVQWVADLLGLTGLLTQKPGQLSGGQQQRVALGRAMVRSPQVFLMDEPLSNLDSRLRDQTRTELKRLHQQLKITTLYVTHDQTEAMTLADQLVIMHQGRVQQAGTPQNLYQHPDNKTVASFLGNPPMNFLPPWLLPNAPGEVTVGIRPEAIEITAPETGMLRGRVAVVEPLGDVTLVQVQIEATELWVKTQSVPVLGEWVGLIIPRQFCYYFDSANGIRLTTKYSNPI</sequence>
<dbReference type="GO" id="GO:0140359">
    <property type="term" value="F:ABC-type transporter activity"/>
    <property type="evidence" value="ECO:0007669"/>
    <property type="project" value="InterPro"/>
</dbReference>
<dbReference type="GO" id="GO:0055052">
    <property type="term" value="C:ATP-binding cassette (ABC) transporter complex, substrate-binding subunit-containing"/>
    <property type="evidence" value="ECO:0007669"/>
    <property type="project" value="TreeGrafter"/>
</dbReference>
<dbReference type="InterPro" id="IPR012340">
    <property type="entry name" value="NA-bd_OB-fold"/>
</dbReference>
<dbReference type="InterPro" id="IPR017871">
    <property type="entry name" value="ABC_transporter-like_CS"/>
</dbReference>